<comment type="activity regulation">
    <text evidence="9">Nuclease activity is regulated by Rad50.</text>
</comment>
<evidence type="ECO:0000256" key="9">
    <source>
        <dbReference type="HAMAP-Rule" id="MF_02044"/>
    </source>
</evidence>
<evidence type="ECO:0000259" key="10">
    <source>
        <dbReference type="Pfam" id="PF00149"/>
    </source>
</evidence>
<gene>
    <name evidence="9" type="primary">mre11</name>
    <name evidence="11" type="ORF">ATY89_06005</name>
    <name evidence="12" type="ORF">ATZ20_09030</name>
</gene>
<feature type="domain" description="Calcineurin-like phosphoesterase" evidence="10">
    <location>
        <begin position="1"/>
        <end position="190"/>
    </location>
</feature>
<dbReference type="InterPro" id="IPR041796">
    <property type="entry name" value="Mre11_N"/>
</dbReference>
<feature type="binding site" evidence="9">
    <location>
        <position position="84"/>
    </location>
    <ligand>
        <name>Mn(2+)</name>
        <dbReference type="ChEBI" id="CHEBI:29035"/>
        <label>2</label>
    </ligand>
</feature>
<evidence type="ECO:0000313" key="11">
    <source>
        <dbReference type="EMBL" id="ALU29542.1"/>
    </source>
</evidence>
<dbReference type="GO" id="GO:0030145">
    <property type="term" value="F:manganese ion binding"/>
    <property type="evidence" value="ECO:0007669"/>
    <property type="project" value="UniProtKB-UniRule"/>
</dbReference>
<dbReference type="GO" id="GO:0045027">
    <property type="term" value="F:DNA end binding"/>
    <property type="evidence" value="ECO:0007669"/>
    <property type="project" value="UniProtKB-UniRule"/>
</dbReference>
<evidence type="ECO:0000313" key="13">
    <source>
        <dbReference type="Proteomes" id="UP000060043"/>
    </source>
</evidence>
<dbReference type="Proteomes" id="UP000060043">
    <property type="component" value="Chromosome"/>
</dbReference>
<feature type="binding site" evidence="9">
    <location>
        <position position="10"/>
    </location>
    <ligand>
        <name>Mn(2+)</name>
        <dbReference type="ChEBI" id="CHEBI:29035"/>
        <label>1</label>
    </ligand>
</feature>
<organism evidence="12 13">
    <name type="scientific">Sulfolobus acidocaldarius</name>
    <dbReference type="NCBI Taxonomy" id="2285"/>
    <lineage>
        <taxon>Archaea</taxon>
        <taxon>Thermoproteota</taxon>
        <taxon>Thermoprotei</taxon>
        <taxon>Sulfolobales</taxon>
        <taxon>Sulfolobaceae</taxon>
        <taxon>Sulfolobus</taxon>
    </lineage>
</organism>
<feature type="binding site" evidence="9">
    <location>
        <position position="187"/>
    </location>
    <ligand>
        <name>Mn(2+)</name>
        <dbReference type="ChEBI" id="CHEBI:29035"/>
        <label>2</label>
    </ligand>
</feature>
<evidence type="ECO:0000313" key="12">
    <source>
        <dbReference type="EMBL" id="ALU32272.1"/>
    </source>
</evidence>
<feature type="binding site" evidence="9">
    <location>
        <position position="156"/>
    </location>
    <ligand>
        <name>Mn(2+)</name>
        <dbReference type="ChEBI" id="CHEBI:29035"/>
        <label>2</label>
    </ligand>
</feature>
<keyword evidence="7 9" id="KW-0234">DNA repair</keyword>
<evidence type="ECO:0000256" key="4">
    <source>
        <dbReference type="ARBA" id="ARBA00022763"/>
    </source>
</evidence>
<feature type="binding site" evidence="9">
    <location>
        <position position="49"/>
    </location>
    <ligand>
        <name>Mn(2+)</name>
        <dbReference type="ChEBI" id="CHEBI:29035"/>
        <label>2</label>
    </ligand>
</feature>
<dbReference type="GO" id="GO:0008408">
    <property type="term" value="F:3'-5' exonuclease activity"/>
    <property type="evidence" value="ECO:0007669"/>
    <property type="project" value="UniProtKB-UniRule"/>
</dbReference>
<dbReference type="PaxDb" id="1435377-SUSAZ_00245"/>
<dbReference type="OrthoDB" id="11638at2157"/>
<feature type="binding site" evidence="9">
    <location>
        <position position="49"/>
    </location>
    <ligand>
        <name>Mn(2+)</name>
        <dbReference type="ChEBI" id="CHEBI:29035"/>
        <label>1</label>
    </ligand>
</feature>
<keyword evidence="5 9" id="KW-0378">Hydrolase</keyword>
<accession>A0A0U3HBD0</accession>
<evidence type="ECO:0000256" key="6">
    <source>
        <dbReference type="ARBA" id="ARBA00022839"/>
    </source>
</evidence>
<dbReference type="HAMAP" id="MF_02044">
    <property type="entry name" value="Mre11"/>
    <property type="match status" value="1"/>
</dbReference>
<comment type="subunit">
    <text evidence="9">Homodimer. Forms a heterotetramer composed of two Mre11 subunits and two Rad50 subunits.</text>
</comment>
<evidence type="ECO:0000256" key="7">
    <source>
        <dbReference type="ARBA" id="ARBA00023204"/>
    </source>
</evidence>
<dbReference type="RefSeq" id="WP_011276983.1">
    <property type="nucleotide sequence ID" value="NZ_BHWZ01000001.1"/>
</dbReference>
<keyword evidence="3 9" id="KW-0255">Endonuclease</keyword>
<dbReference type="InterPro" id="IPR029052">
    <property type="entry name" value="Metallo-depent_PP-like"/>
</dbReference>
<feature type="binding site" evidence="9">
    <location>
        <position position="189"/>
    </location>
    <ligand>
        <name>Mn(2+)</name>
        <dbReference type="ChEBI" id="CHEBI:29035"/>
        <label>1</label>
    </ligand>
</feature>
<dbReference type="EC" id="3.1.-.-" evidence="9"/>
<comment type="similarity">
    <text evidence="9">Belongs to the MRE11/RAD32 family.</text>
</comment>
<dbReference type="OMA" id="NHLGYRQ"/>
<evidence type="ECO:0000256" key="2">
    <source>
        <dbReference type="ARBA" id="ARBA00022723"/>
    </source>
</evidence>
<evidence type="ECO:0000313" key="14">
    <source>
        <dbReference type="Proteomes" id="UP000065473"/>
    </source>
</evidence>
<dbReference type="SMR" id="A0A0U3HBD0"/>
<dbReference type="GeneID" id="14550584"/>
<name>A0A0U3HBD0_9CREN</name>
<comment type="function">
    <text evidence="9">Part of the Rad50/Mre11 complex, which is involved in the early steps of DNA double-strand break (DSB) repair. The complex may facilitate opening of the processed DNA ends to aid in the recruitment of HerA and NurA. Mre11 binds to DSB ends and has both double-stranded 3'-5' exonuclease activity and single-stranded endonuclease activity.</text>
</comment>
<dbReference type="Proteomes" id="UP000065473">
    <property type="component" value="Chromosome"/>
</dbReference>
<dbReference type="CDD" id="cd00840">
    <property type="entry name" value="MPP_Mre11_N"/>
    <property type="match status" value="1"/>
</dbReference>
<protein>
    <recommendedName>
        <fullName evidence="9">DNA double-strand break repair protein Mre11</fullName>
        <ecNumber evidence="9">3.1.-.-</ecNumber>
    </recommendedName>
</protein>
<dbReference type="NCBIfam" id="NF041031">
    <property type="entry name" value="Mre11_Sulfo"/>
    <property type="match status" value="1"/>
</dbReference>
<dbReference type="GeneID" id="78440408"/>
<dbReference type="InterPro" id="IPR050535">
    <property type="entry name" value="DNA_Repair-Maintenance_Comp"/>
</dbReference>
<reference evidence="13 14" key="1">
    <citation type="submission" date="2015-12" db="EMBL/GenBank/DDBJ databases">
        <title>A stable core within a dynamic pangenome in Sulfolobus acidocaldarius.</title>
        <authorList>
            <person name="Anderson R."/>
            <person name="Kouris A."/>
            <person name="Seward C."/>
            <person name="Campbell K."/>
            <person name="Whitaker R."/>
        </authorList>
    </citation>
    <scope>NUCLEOTIDE SEQUENCE [LARGE SCALE GENOMIC DNA]</scope>
    <source>
        <strain evidence="11 14">GG12-C01-09</strain>
        <strain evidence="12 13">NG05B_CO5_07</strain>
    </source>
</reference>
<dbReference type="PANTHER" id="PTHR30337:SF0">
    <property type="entry name" value="NUCLEASE SBCCD SUBUNIT D"/>
    <property type="match status" value="1"/>
</dbReference>
<dbReference type="GO" id="GO:0000403">
    <property type="term" value="F:Y-form DNA binding"/>
    <property type="evidence" value="ECO:0007669"/>
    <property type="project" value="UniProtKB-UniRule"/>
</dbReference>
<keyword evidence="1 9" id="KW-0540">Nuclease</keyword>
<dbReference type="PANTHER" id="PTHR30337">
    <property type="entry name" value="COMPONENT OF ATP-DEPENDENT DSDNA EXONUCLEASE"/>
    <property type="match status" value="1"/>
</dbReference>
<dbReference type="InterPro" id="IPR032885">
    <property type="entry name" value="Mre11_archaea-type"/>
</dbReference>
<dbReference type="GO" id="GO:0006302">
    <property type="term" value="P:double-strand break repair"/>
    <property type="evidence" value="ECO:0007669"/>
    <property type="project" value="UniProtKB-UniRule"/>
</dbReference>
<keyword evidence="4 9" id="KW-0227">DNA damage</keyword>
<dbReference type="SUPFAM" id="SSF56300">
    <property type="entry name" value="Metallo-dependent phosphatases"/>
    <property type="match status" value="1"/>
</dbReference>
<dbReference type="GO" id="GO:0004519">
    <property type="term" value="F:endonuclease activity"/>
    <property type="evidence" value="ECO:0007669"/>
    <property type="project" value="UniProtKB-UniRule"/>
</dbReference>
<keyword evidence="6 9" id="KW-0269">Exonuclease</keyword>
<dbReference type="InterPro" id="IPR004843">
    <property type="entry name" value="Calcineurin-like_PHP"/>
</dbReference>
<keyword evidence="2 9" id="KW-0479">Metal-binding</keyword>
<dbReference type="EMBL" id="CP013694">
    <property type="protein sequence ID" value="ALU29542.1"/>
    <property type="molecule type" value="Genomic_DNA"/>
</dbReference>
<dbReference type="Pfam" id="PF00149">
    <property type="entry name" value="Metallophos"/>
    <property type="match status" value="1"/>
</dbReference>
<comment type="cofactor">
    <cofactor evidence="9">
        <name>Mn(2+)</name>
        <dbReference type="ChEBI" id="CHEBI:29035"/>
    </cofactor>
    <text evidence="9">Binds 2 manganese ions per subunit.</text>
</comment>
<keyword evidence="8 9" id="KW-0464">Manganese</keyword>
<proteinExistence type="inferred from homology"/>
<evidence type="ECO:0000256" key="3">
    <source>
        <dbReference type="ARBA" id="ARBA00022759"/>
    </source>
</evidence>
<dbReference type="InterPro" id="IPR053459">
    <property type="entry name" value="DSB_Repair_Mre11/Rad50"/>
</dbReference>
<dbReference type="EMBL" id="CP013695">
    <property type="protein sequence ID" value="ALU32272.1"/>
    <property type="molecule type" value="Genomic_DNA"/>
</dbReference>
<sequence length="382" mass="44157">MQLLHISDTHLGKRQYNLESREKDVYDTFTQLIDIAINEHVKAVIHTGDLFDVNNPPNRAKLHAIKELKRLKDHNIPFICIAGDHDSPKRKEEIYPQRILEEFNLIKILQKIDNRVKLENVEVYGISHISNVSVNDLKEQLSKVKPETRKSILMLHQGIRTYLPYQGAWQIELSDLPKGFSLYAVGHLHSRRKDYLDGGALIEIAGSPDIMREEEIEDYQKSKKGATLIDMSGDLPSINYINVNIRDQLVLDINVDKIEQSIESVIQKLKENVKNDKKPILHIELEGTVPIRKDVLMTKLQALRDYVEHYRIYKNNIVSIKEENLKTKLKTTYSSLNDIIADYLKGIGYTDEETKIIIDIINEEDEKKVEELLKKFAGVEDK</sequence>
<evidence type="ECO:0000256" key="5">
    <source>
        <dbReference type="ARBA" id="ARBA00022801"/>
    </source>
</evidence>
<feature type="binding site" evidence="9">
    <location>
        <position position="8"/>
    </location>
    <ligand>
        <name>Mn(2+)</name>
        <dbReference type="ChEBI" id="CHEBI:29035"/>
        <label>1</label>
    </ligand>
</feature>
<dbReference type="AlphaFoldDB" id="A0A0U3HBD0"/>
<evidence type="ECO:0000256" key="8">
    <source>
        <dbReference type="ARBA" id="ARBA00023211"/>
    </source>
</evidence>
<dbReference type="STRING" id="1435377.SUSAZ_00245"/>
<evidence type="ECO:0000256" key="1">
    <source>
        <dbReference type="ARBA" id="ARBA00022722"/>
    </source>
</evidence>
<dbReference type="Gene3D" id="3.60.21.10">
    <property type="match status" value="1"/>
</dbReference>
<feature type="active site" description="Proton donor" evidence="9">
    <location>
        <position position="85"/>
    </location>
</feature>